<dbReference type="SMART" id="SM00240">
    <property type="entry name" value="FHA"/>
    <property type="match status" value="1"/>
</dbReference>
<dbReference type="Gene3D" id="1.10.287.1490">
    <property type="match status" value="1"/>
</dbReference>
<feature type="coiled-coil region" evidence="1">
    <location>
        <begin position="189"/>
        <end position="294"/>
    </location>
</feature>
<evidence type="ECO:0000259" key="3">
    <source>
        <dbReference type="PROSITE" id="PS50006"/>
    </source>
</evidence>
<dbReference type="Ensembl" id="ENSPNAT00000027995.2">
    <property type="protein sequence ID" value="ENSPNAP00000018676.2"/>
    <property type="gene ID" value="ENSPNAG00000025061.2"/>
</dbReference>
<dbReference type="PANTHER" id="PTHR18853:SF7">
    <property type="entry name" value="FORKHEAD-ASSOCIATED DOMAIN-CONTAINING PROTEIN 1"/>
    <property type="match status" value="1"/>
</dbReference>
<reference evidence="4" key="2">
    <citation type="submission" date="2025-08" db="UniProtKB">
        <authorList>
            <consortium name="Ensembl"/>
        </authorList>
    </citation>
    <scope>IDENTIFICATION</scope>
</reference>
<accession>A0A3B4D6C0</accession>
<dbReference type="Proteomes" id="UP001501920">
    <property type="component" value="Chromosome 28"/>
</dbReference>
<dbReference type="PROSITE" id="PS50006">
    <property type="entry name" value="FHA_DOMAIN"/>
    <property type="match status" value="1"/>
</dbReference>
<gene>
    <name evidence="4" type="primary">FHAD1</name>
</gene>
<dbReference type="InterPro" id="IPR052642">
    <property type="entry name" value="CC-FHA_domain"/>
</dbReference>
<dbReference type="STRING" id="42514.ENSPNAP00000018676"/>
<evidence type="ECO:0000256" key="1">
    <source>
        <dbReference type="SAM" id="Coils"/>
    </source>
</evidence>
<sequence length="383" mass="42992">MKAYLKTLNWIFKLKSKRTTVGRHKDADLCLQNGGVEEHHATIEWNEADHCYVLSDLNSVHGTYVNDCRIHNAAVRLTPGDELHFGYGGSTYELMLDTKDSAAPTGRTRSRARSPPVTPRPPDRPRPASAGAKCTSLAPKTSKSWVVSFNMGNLYSVISHVLGAFCVQEDTWVRQGEELSGVIMCEGEAQRKECVMAALKDEVSALRLQLAQNSQSDPDVRHRLNNLARDIQEKKEEIQQLKEQMLEIQKNSGELVAQAVAEKEQRISSLRAQLTNLKSENSKCSAMVNNLQKDLVAREKQTLKLAAEVDKLRQAVRYKDAQLSNMNKQMNFHSCSHVQATLKPHGKYFCMSISLSLWNLLCAQAVLEQERPFVNCCHRVGSM</sequence>
<dbReference type="PANTHER" id="PTHR18853">
    <property type="entry name" value="FORKHEAD-ASSOCIATED DOMAIN-CONTAINING PROTEIN 1-RELATED"/>
    <property type="match status" value="1"/>
</dbReference>
<evidence type="ECO:0000313" key="4">
    <source>
        <dbReference type="Ensembl" id="ENSPNAP00000018676.2"/>
    </source>
</evidence>
<protein>
    <recommendedName>
        <fullName evidence="3">FHA domain-containing protein</fullName>
    </recommendedName>
</protein>
<reference evidence="4" key="3">
    <citation type="submission" date="2025-09" db="UniProtKB">
        <authorList>
            <consortium name="Ensembl"/>
        </authorList>
    </citation>
    <scope>IDENTIFICATION</scope>
</reference>
<organism evidence="4 5">
    <name type="scientific">Pygocentrus nattereri</name>
    <name type="common">Red-bellied piranha</name>
    <dbReference type="NCBI Taxonomy" id="42514"/>
    <lineage>
        <taxon>Eukaryota</taxon>
        <taxon>Metazoa</taxon>
        <taxon>Chordata</taxon>
        <taxon>Craniata</taxon>
        <taxon>Vertebrata</taxon>
        <taxon>Euteleostomi</taxon>
        <taxon>Actinopterygii</taxon>
        <taxon>Neopterygii</taxon>
        <taxon>Teleostei</taxon>
        <taxon>Ostariophysi</taxon>
        <taxon>Characiformes</taxon>
        <taxon>Characoidei</taxon>
        <taxon>Pygocentrus</taxon>
    </lineage>
</organism>
<keyword evidence="5" id="KW-1185">Reference proteome</keyword>
<evidence type="ECO:0000313" key="5">
    <source>
        <dbReference type="Proteomes" id="UP001501920"/>
    </source>
</evidence>
<dbReference type="CDD" id="cd22700">
    <property type="entry name" value="FHA_FHAD1"/>
    <property type="match status" value="1"/>
</dbReference>
<feature type="region of interest" description="Disordered" evidence="2">
    <location>
        <begin position="101"/>
        <end position="134"/>
    </location>
</feature>
<dbReference type="SUPFAM" id="SSF49879">
    <property type="entry name" value="SMAD/FHA domain"/>
    <property type="match status" value="1"/>
</dbReference>
<dbReference type="GeneTree" id="ENSGT00940000154171"/>
<name>A0A3B4D6C0_PYGNA</name>
<keyword evidence="1" id="KW-0175">Coiled coil</keyword>
<proteinExistence type="predicted"/>
<feature type="domain" description="FHA" evidence="3">
    <location>
        <begin position="19"/>
        <end position="70"/>
    </location>
</feature>
<dbReference type="InterPro" id="IPR000253">
    <property type="entry name" value="FHA_dom"/>
</dbReference>
<dbReference type="AlphaFoldDB" id="A0A3B4D6C0"/>
<dbReference type="Pfam" id="PF00498">
    <property type="entry name" value="FHA"/>
    <property type="match status" value="1"/>
</dbReference>
<reference evidence="4 5" key="1">
    <citation type="submission" date="2020-10" db="EMBL/GenBank/DDBJ databases">
        <title>Pygocentrus nattereri (red-bellied piranha) genome, fPygNat1, primary haplotype.</title>
        <authorList>
            <person name="Myers G."/>
            <person name="Meyer A."/>
            <person name="Karagic N."/>
            <person name="Pippel M."/>
            <person name="Winkler S."/>
            <person name="Tracey A."/>
            <person name="Wood J."/>
            <person name="Formenti G."/>
            <person name="Howe K."/>
            <person name="Fedrigo O."/>
            <person name="Jarvis E.D."/>
        </authorList>
    </citation>
    <scope>NUCLEOTIDE SEQUENCE [LARGE SCALE GENOMIC DNA]</scope>
</reference>
<dbReference type="Gene3D" id="2.60.200.20">
    <property type="match status" value="1"/>
</dbReference>
<dbReference type="InterPro" id="IPR008984">
    <property type="entry name" value="SMAD_FHA_dom_sf"/>
</dbReference>
<evidence type="ECO:0000256" key="2">
    <source>
        <dbReference type="SAM" id="MobiDB-lite"/>
    </source>
</evidence>